<dbReference type="AlphaFoldDB" id="A0A9N9NL49"/>
<name>A0A9N9NL49_9GLOM</name>
<feature type="non-terminal residue" evidence="2">
    <location>
        <position position="1"/>
    </location>
</feature>
<feature type="non-terminal residue" evidence="2">
    <location>
        <position position="41"/>
    </location>
</feature>
<gene>
    <name evidence="2" type="ORF">FCALED_LOCUS15525</name>
</gene>
<comment type="caution">
    <text evidence="2">The sequence shown here is derived from an EMBL/GenBank/DDBJ whole genome shotgun (WGS) entry which is preliminary data.</text>
</comment>
<evidence type="ECO:0000313" key="3">
    <source>
        <dbReference type="Proteomes" id="UP000789570"/>
    </source>
</evidence>
<keyword evidence="3" id="KW-1185">Reference proteome</keyword>
<organism evidence="2 3">
    <name type="scientific">Funneliformis caledonium</name>
    <dbReference type="NCBI Taxonomy" id="1117310"/>
    <lineage>
        <taxon>Eukaryota</taxon>
        <taxon>Fungi</taxon>
        <taxon>Fungi incertae sedis</taxon>
        <taxon>Mucoromycota</taxon>
        <taxon>Glomeromycotina</taxon>
        <taxon>Glomeromycetes</taxon>
        <taxon>Glomerales</taxon>
        <taxon>Glomeraceae</taxon>
        <taxon>Funneliformis</taxon>
    </lineage>
</organism>
<evidence type="ECO:0000256" key="1">
    <source>
        <dbReference type="SAM" id="MobiDB-lite"/>
    </source>
</evidence>
<sequence>DELGFNPWSDHYSPIQSEEDTDNNGELEEPIEDNQAAYLTE</sequence>
<feature type="region of interest" description="Disordered" evidence="1">
    <location>
        <begin position="1"/>
        <end position="41"/>
    </location>
</feature>
<proteinExistence type="predicted"/>
<evidence type="ECO:0000313" key="2">
    <source>
        <dbReference type="EMBL" id="CAG8739447.1"/>
    </source>
</evidence>
<dbReference type="Proteomes" id="UP000789570">
    <property type="component" value="Unassembled WGS sequence"/>
</dbReference>
<feature type="compositionally biased region" description="Acidic residues" evidence="1">
    <location>
        <begin position="17"/>
        <end position="32"/>
    </location>
</feature>
<accession>A0A9N9NL49</accession>
<reference evidence="2" key="1">
    <citation type="submission" date="2021-06" db="EMBL/GenBank/DDBJ databases">
        <authorList>
            <person name="Kallberg Y."/>
            <person name="Tangrot J."/>
            <person name="Rosling A."/>
        </authorList>
    </citation>
    <scope>NUCLEOTIDE SEQUENCE</scope>
    <source>
        <strain evidence="2">UK204</strain>
    </source>
</reference>
<protein>
    <submittedName>
        <fullName evidence="2">5947_t:CDS:1</fullName>
    </submittedName>
</protein>
<dbReference type="EMBL" id="CAJVPQ010014402">
    <property type="protein sequence ID" value="CAG8739447.1"/>
    <property type="molecule type" value="Genomic_DNA"/>
</dbReference>